<reference evidence="2" key="1">
    <citation type="submission" date="2020-08" db="EMBL/GenBank/DDBJ databases">
        <title>Genome sequencing and assembly of the red palm weevil Rhynchophorus ferrugineus.</title>
        <authorList>
            <person name="Dias G.B."/>
            <person name="Bergman C.M."/>
            <person name="Manee M."/>
        </authorList>
    </citation>
    <scope>NUCLEOTIDE SEQUENCE</scope>
    <source>
        <strain evidence="2">AA-2017</strain>
        <tissue evidence="2">Whole larva</tissue>
    </source>
</reference>
<feature type="compositionally biased region" description="Low complexity" evidence="1">
    <location>
        <begin position="12"/>
        <end position="23"/>
    </location>
</feature>
<comment type="caution">
    <text evidence="2">The sequence shown here is derived from an EMBL/GenBank/DDBJ whole genome shotgun (WGS) entry which is preliminary data.</text>
</comment>
<organism evidence="2 3">
    <name type="scientific">Rhynchophorus ferrugineus</name>
    <name type="common">Red palm weevil</name>
    <name type="synonym">Curculio ferrugineus</name>
    <dbReference type="NCBI Taxonomy" id="354439"/>
    <lineage>
        <taxon>Eukaryota</taxon>
        <taxon>Metazoa</taxon>
        <taxon>Ecdysozoa</taxon>
        <taxon>Arthropoda</taxon>
        <taxon>Hexapoda</taxon>
        <taxon>Insecta</taxon>
        <taxon>Pterygota</taxon>
        <taxon>Neoptera</taxon>
        <taxon>Endopterygota</taxon>
        <taxon>Coleoptera</taxon>
        <taxon>Polyphaga</taxon>
        <taxon>Cucujiformia</taxon>
        <taxon>Curculionidae</taxon>
        <taxon>Dryophthorinae</taxon>
        <taxon>Rhynchophorus</taxon>
    </lineage>
</organism>
<dbReference type="AlphaFoldDB" id="A0A834MGR8"/>
<feature type="compositionally biased region" description="Low complexity" evidence="1">
    <location>
        <begin position="99"/>
        <end position="108"/>
    </location>
</feature>
<feature type="region of interest" description="Disordered" evidence="1">
    <location>
        <begin position="99"/>
        <end position="123"/>
    </location>
</feature>
<protein>
    <submittedName>
        <fullName evidence="2">Uncharacterized protein</fullName>
    </submittedName>
</protein>
<dbReference type="Proteomes" id="UP000625711">
    <property type="component" value="Unassembled WGS sequence"/>
</dbReference>
<name>A0A834MGR8_RHYFE</name>
<accession>A0A834MGR8</accession>
<keyword evidence="3" id="KW-1185">Reference proteome</keyword>
<feature type="region of interest" description="Disordered" evidence="1">
    <location>
        <begin position="1"/>
        <end position="51"/>
    </location>
</feature>
<sequence length="123" mass="13678">MGYDEETVSDGTAQRRTCTTTTDRLNRGAIKIKQKKQQTQNPRKPVPVVRSSLSDLKSSLLNSIEIVTQHRRISGHYWRIPCPGRVTNGAPDRWRAAAAPWGPSAAARRPARQRCEATGRTIG</sequence>
<proteinExistence type="predicted"/>
<gene>
    <name evidence="2" type="ORF">GWI33_009101</name>
</gene>
<evidence type="ECO:0000256" key="1">
    <source>
        <dbReference type="SAM" id="MobiDB-lite"/>
    </source>
</evidence>
<evidence type="ECO:0000313" key="3">
    <source>
        <dbReference type="Proteomes" id="UP000625711"/>
    </source>
</evidence>
<dbReference type="EMBL" id="JAACXV010000412">
    <property type="protein sequence ID" value="KAF7277844.1"/>
    <property type="molecule type" value="Genomic_DNA"/>
</dbReference>
<evidence type="ECO:0000313" key="2">
    <source>
        <dbReference type="EMBL" id="KAF7277844.1"/>
    </source>
</evidence>